<accession>A0A371K6P4</accession>
<dbReference type="RefSeq" id="WP_115858958.1">
    <property type="nucleotide sequence ID" value="NZ_QTSU01000001.1"/>
</dbReference>
<reference evidence="2 3" key="1">
    <citation type="submission" date="2018-08" db="EMBL/GenBank/DDBJ databases">
        <title>Lysobacter sp. zong2l5, whole genome shotgun sequence.</title>
        <authorList>
            <person name="Zhang X."/>
            <person name="Feng G."/>
            <person name="Zhu H."/>
        </authorList>
    </citation>
    <scope>NUCLEOTIDE SEQUENCE [LARGE SCALE GENOMIC DNA]</scope>
    <source>
        <strain evidence="3">zong2l5</strain>
    </source>
</reference>
<comment type="caution">
    <text evidence="2">The sequence shown here is derived from an EMBL/GenBank/DDBJ whole genome shotgun (WGS) entry which is preliminary data.</text>
</comment>
<organism evidence="2 3">
    <name type="scientific">Lysobacter silvisoli</name>
    <dbReference type="NCBI Taxonomy" id="2293254"/>
    <lineage>
        <taxon>Bacteria</taxon>
        <taxon>Pseudomonadati</taxon>
        <taxon>Pseudomonadota</taxon>
        <taxon>Gammaproteobacteria</taxon>
        <taxon>Lysobacterales</taxon>
        <taxon>Lysobacteraceae</taxon>
        <taxon>Lysobacter</taxon>
    </lineage>
</organism>
<feature type="region of interest" description="Disordered" evidence="1">
    <location>
        <begin position="1"/>
        <end position="32"/>
    </location>
</feature>
<proteinExistence type="predicted"/>
<name>A0A371K6P4_9GAMM</name>
<dbReference type="EMBL" id="QTSU01000001">
    <property type="protein sequence ID" value="RDZ29520.1"/>
    <property type="molecule type" value="Genomic_DNA"/>
</dbReference>
<feature type="compositionally biased region" description="Basic residues" evidence="1">
    <location>
        <begin position="10"/>
        <end position="19"/>
    </location>
</feature>
<sequence length="68" mass="7651">MNKKTTAFWKRPKPGKTKPSKPLAPNQLEAAKARAEAAGRRYPNLVDNAWAARHVLAQPDRDEEQAQE</sequence>
<protein>
    <submittedName>
        <fullName evidence="2">Uncharacterized protein</fullName>
    </submittedName>
</protein>
<gene>
    <name evidence="2" type="ORF">DX914_10720</name>
</gene>
<evidence type="ECO:0000313" key="2">
    <source>
        <dbReference type="EMBL" id="RDZ29520.1"/>
    </source>
</evidence>
<dbReference type="AlphaFoldDB" id="A0A371K6P4"/>
<dbReference type="Proteomes" id="UP000264492">
    <property type="component" value="Unassembled WGS sequence"/>
</dbReference>
<evidence type="ECO:0000256" key="1">
    <source>
        <dbReference type="SAM" id="MobiDB-lite"/>
    </source>
</evidence>
<keyword evidence="3" id="KW-1185">Reference proteome</keyword>
<evidence type="ECO:0000313" key="3">
    <source>
        <dbReference type="Proteomes" id="UP000264492"/>
    </source>
</evidence>